<dbReference type="PANTHER" id="PTHR42743:SF2">
    <property type="entry name" value="AMINODEOXYCHORISMATE LYASE"/>
    <property type="match status" value="1"/>
</dbReference>
<dbReference type="InterPro" id="IPR050571">
    <property type="entry name" value="Class-IV_PLP-Dep_Aminotrnsfr"/>
</dbReference>
<dbReference type="InterPro" id="IPR036038">
    <property type="entry name" value="Aminotransferase-like"/>
</dbReference>
<proteinExistence type="inferred from homology"/>
<dbReference type="Proteomes" id="UP000323161">
    <property type="component" value="Unassembled WGS sequence"/>
</dbReference>
<evidence type="ECO:0000313" key="2">
    <source>
        <dbReference type="EMBL" id="KAA1174886.1"/>
    </source>
</evidence>
<evidence type="ECO:0000256" key="1">
    <source>
        <dbReference type="ARBA" id="ARBA00009320"/>
    </source>
</evidence>
<keyword evidence="2" id="KW-0456">Lyase</keyword>
<dbReference type="EMBL" id="VTUU01000002">
    <property type="protein sequence ID" value="KAA1174886.1"/>
    <property type="molecule type" value="Genomic_DNA"/>
</dbReference>
<dbReference type="GO" id="GO:0005829">
    <property type="term" value="C:cytosol"/>
    <property type="evidence" value="ECO:0007669"/>
    <property type="project" value="TreeGrafter"/>
</dbReference>
<dbReference type="Gene3D" id="3.20.10.10">
    <property type="entry name" value="D-amino Acid Aminotransferase, subunit A, domain 2"/>
    <property type="match status" value="1"/>
</dbReference>
<dbReference type="Pfam" id="PF01063">
    <property type="entry name" value="Aminotran_4"/>
    <property type="match status" value="1"/>
</dbReference>
<sequence>MVNLFWADESGLPVNDRGLAYGDGLFETIRMQGRKSVLLPRHLDRMVRDARRLGIAVSLKELDAVARQAAERWGSDDPSKGWVLKLTLTRGAGGRGYRPDAGMTPNLLVACGPVPPATADEGVVADFSSVTLSVNPLLSGIKSLNRLEQVMASRELDGAVFELIMSNPAGHLVEGTRTNLLVKSCDGWLTPPARDLAVSGIMRQWVLERLRQQGEVVQERPVEVGDVLSEFCLGVYLLNSVLGVVPVRNLAGRNLPVDGGLATICNPFELLE</sequence>
<dbReference type="InterPro" id="IPR043132">
    <property type="entry name" value="BCAT-like_C"/>
</dbReference>
<comment type="caution">
    <text evidence="2">The sequence shown here is derived from an EMBL/GenBank/DDBJ whole genome shotgun (WGS) entry which is preliminary data.</text>
</comment>
<dbReference type="GO" id="GO:0008696">
    <property type="term" value="F:4-amino-4-deoxychorismate lyase activity"/>
    <property type="evidence" value="ECO:0007669"/>
    <property type="project" value="TreeGrafter"/>
</dbReference>
<evidence type="ECO:0000313" key="3">
    <source>
        <dbReference type="Proteomes" id="UP000323161"/>
    </source>
</evidence>
<dbReference type="SUPFAM" id="SSF56752">
    <property type="entry name" value="D-aminoacid aminotransferase-like PLP-dependent enzymes"/>
    <property type="match status" value="1"/>
</dbReference>
<dbReference type="RefSeq" id="WP_149599307.1">
    <property type="nucleotide sequence ID" value="NZ_VTUU01000002.1"/>
</dbReference>
<organism evidence="2 3">
    <name type="scientific">Marinobacter salinexigens</name>
    <dbReference type="NCBI Taxonomy" id="2919747"/>
    <lineage>
        <taxon>Bacteria</taxon>
        <taxon>Pseudomonadati</taxon>
        <taxon>Pseudomonadota</taxon>
        <taxon>Gammaproteobacteria</taxon>
        <taxon>Pseudomonadales</taxon>
        <taxon>Marinobacteraceae</taxon>
        <taxon>Marinobacter</taxon>
    </lineage>
</organism>
<dbReference type="InterPro" id="IPR001544">
    <property type="entry name" value="Aminotrans_IV"/>
</dbReference>
<reference evidence="2 3" key="1">
    <citation type="submission" date="2019-08" db="EMBL/GenBank/DDBJ databases">
        <title>Marinobacter ZYF650 sp. nov., a marine bacterium isolated from seawater of the Mariana trench.</title>
        <authorList>
            <person name="Ahmad W."/>
        </authorList>
    </citation>
    <scope>NUCLEOTIDE SEQUENCE [LARGE SCALE GENOMIC DNA]</scope>
    <source>
        <strain evidence="2 3">ZYF650</strain>
    </source>
</reference>
<gene>
    <name evidence="2" type="ORF">FWJ25_05755</name>
</gene>
<dbReference type="Gene3D" id="3.30.470.10">
    <property type="match status" value="1"/>
</dbReference>
<accession>A0A5B0VJT4</accession>
<dbReference type="PANTHER" id="PTHR42743">
    <property type="entry name" value="AMINO-ACID AMINOTRANSFERASE"/>
    <property type="match status" value="1"/>
</dbReference>
<protein>
    <submittedName>
        <fullName evidence="2">Aminodeoxychorismate lyase</fullName>
    </submittedName>
</protein>
<dbReference type="GO" id="GO:0008153">
    <property type="term" value="P:4-aminobenzoate biosynthetic process"/>
    <property type="evidence" value="ECO:0007669"/>
    <property type="project" value="TreeGrafter"/>
</dbReference>
<comment type="similarity">
    <text evidence="1">Belongs to the class-IV pyridoxal-phosphate-dependent aminotransferase family.</text>
</comment>
<name>A0A5B0VJT4_9GAMM</name>
<dbReference type="AlphaFoldDB" id="A0A5B0VJT4"/>
<dbReference type="InterPro" id="IPR043131">
    <property type="entry name" value="BCAT-like_N"/>
</dbReference>
<keyword evidence="3" id="KW-1185">Reference proteome</keyword>